<dbReference type="Gene3D" id="1.20.1250.20">
    <property type="entry name" value="MFS general substrate transporter like domains"/>
    <property type="match status" value="2"/>
</dbReference>
<comment type="caution">
    <text evidence="7">The sequence shown here is derived from an EMBL/GenBank/DDBJ whole genome shotgun (WGS) entry which is preliminary data.</text>
</comment>
<evidence type="ECO:0000313" key="7">
    <source>
        <dbReference type="EMBL" id="EJX05226.1"/>
    </source>
</evidence>
<feature type="transmembrane region" description="Helical" evidence="6">
    <location>
        <begin position="165"/>
        <end position="184"/>
    </location>
</feature>
<feature type="transmembrane region" description="Helical" evidence="6">
    <location>
        <begin position="55"/>
        <end position="73"/>
    </location>
</feature>
<feature type="transmembrane region" description="Helical" evidence="6">
    <location>
        <begin position="295"/>
        <end position="315"/>
    </location>
</feature>
<evidence type="ECO:0000256" key="6">
    <source>
        <dbReference type="SAM" id="Phobius"/>
    </source>
</evidence>
<dbReference type="InterPro" id="IPR004752">
    <property type="entry name" value="AmpG_permease/AT-1"/>
</dbReference>
<feature type="transmembrane region" description="Helical" evidence="6">
    <location>
        <begin position="358"/>
        <end position="377"/>
    </location>
</feature>
<feature type="transmembrane region" description="Helical" evidence="6">
    <location>
        <begin position="79"/>
        <end position="102"/>
    </location>
</feature>
<protein>
    <submittedName>
        <fullName evidence="7">Beta-lactamase induction signal transducer AmpG</fullName>
    </submittedName>
</protein>
<dbReference type="AlphaFoldDB" id="J9CY98"/>
<accession>J9CY98</accession>
<keyword evidence="3 6" id="KW-0812">Transmembrane</keyword>
<name>J9CY98_9ZZZZ</name>
<keyword evidence="5 6" id="KW-0472">Membrane</keyword>
<dbReference type="Pfam" id="PF07690">
    <property type="entry name" value="MFS_1"/>
    <property type="match status" value="1"/>
</dbReference>
<feature type="transmembrane region" description="Helical" evidence="6">
    <location>
        <begin position="222"/>
        <end position="243"/>
    </location>
</feature>
<feature type="transmembrane region" description="Helical" evidence="6">
    <location>
        <begin position="389"/>
        <end position="411"/>
    </location>
</feature>
<feature type="transmembrane region" description="Helical" evidence="6">
    <location>
        <begin position="123"/>
        <end position="145"/>
    </location>
</feature>
<evidence type="ECO:0000256" key="4">
    <source>
        <dbReference type="ARBA" id="ARBA00022989"/>
    </source>
</evidence>
<organism evidence="7">
    <name type="scientific">gut metagenome</name>
    <dbReference type="NCBI Taxonomy" id="749906"/>
    <lineage>
        <taxon>unclassified sequences</taxon>
        <taxon>metagenomes</taxon>
        <taxon>organismal metagenomes</taxon>
    </lineage>
</organism>
<keyword evidence="2" id="KW-0813">Transport</keyword>
<keyword evidence="4 6" id="KW-1133">Transmembrane helix</keyword>
<dbReference type="SUPFAM" id="SSF103473">
    <property type="entry name" value="MFS general substrate transporter"/>
    <property type="match status" value="1"/>
</dbReference>
<gene>
    <name evidence="7" type="ORF">EVA_06667</name>
</gene>
<dbReference type="GO" id="GO:0022857">
    <property type="term" value="F:transmembrane transporter activity"/>
    <property type="evidence" value="ECO:0007669"/>
    <property type="project" value="InterPro"/>
</dbReference>
<evidence type="ECO:0000256" key="3">
    <source>
        <dbReference type="ARBA" id="ARBA00022692"/>
    </source>
</evidence>
<dbReference type="EMBL" id="AMCI01001540">
    <property type="protein sequence ID" value="EJX05226.1"/>
    <property type="molecule type" value="Genomic_DNA"/>
</dbReference>
<sequence length="417" mass="46611">MGLPFIAVNLVSTFMFKDLGISDRQIAFWTSIIMMPWTLKFLWSPFLEIYRTKKFFVVLTQLLNGLLFGIVAFSLKFDYFFAISISTMAVIALSGATHDIACDGVYMAELSTENQAKYIGVQGAFYNIAKLVANGGLVAIAGMLAENFGAVDGASTAQNLSAYKEAWMIIFIIISVLLLVLGLYHSRMLPCTQVQTHTRRSAMEVLKELWAVIQNFFTKKHIFYYICFIILYRFAEGFIMKIAPLFLRSSREIGGLGLSLTEIGWLNGIFGSAAFVLGSLLAGIYVSKRGLKKTLFTLCCVFNFPFVAYTLLAVYQPSDLYLIGAGIVTEYFGYGFGFVGLTLFMMQQIAPGKHQMSHYAFASGIMNLGVMLPGMMSGFFSDYLGYEKFFIYVLFATIPSLLITYFIPFTYDDVKKA</sequence>
<evidence type="ECO:0000256" key="2">
    <source>
        <dbReference type="ARBA" id="ARBA00022448"/>
    </source>
</evidence>
<evidence type="ECO:0000256" key="1">
    <source>
        <dbReference type="ARBA" id="ARBA00004141"/>
    </source>
</evidence>
<feature type="transmembrane region" description="Helical" evidence="6">
    <location>
        <begin position="26"/>
        <end position="43"/>
    </location>
</feature>
<dbReference type="InterPro" id="IPR011701">
    <property type="entry name" value="MFS"/>
</dbReference>
<dbReference type="PANTHER" id="PTHR12778:SF10">
    <property type="entry name" value="MAJOR FACILITATOR SUPERFAMILY DOMAIN-CONTAINING PROTEIN 3"/>
    <property type="match status" value="1"/>
</dbReference>
<feature type="transmembrane region" description="Helical" evidence="6">
    <location>
        <begin position="263"/>
        <end position="286"/>
    </location>
</feature>
<comment type="subcellular location">
    <subcellularLocation>
        <location evidence="1">Membrane</location>
        <topology evidence="1">Multi-pass membrane protein</topology>
    </subcellularLocation>
</comment>
<feature type="transmembrane region" description="Helical" evidence="6">
    <location>
        <begin position="321"/>
        <end position="346"/>
    </location>
</feature>
<dbReference type="InterPro" id="IPR036259">
    <property type="entry name" value="MFS_trans_sf"/>
</dbReference>
<reference evidence="7" key="1">
    <citation type="journal article" date="2012" name="PLoS ONE">
        <title>Gene sets for utilization of primary and secondary nutrition supplies in the distal gut of endangered iberian lynx.</title>
        <authorList>
            <person name="Alcaide M."/>
            <person name="Messina E."/>
            <person name="Richter M."/>
            <person name="Bargiela R."/>
            <person name="Peplies J."/>
            <person name="Huws S.A."/>
            <person name="Newbold C.J."/>
            <person name="Golyshin P.N."/>
            <person name="Simon M.A."/>
            <person name="Lopez G."/>
            <person name="Yakimov M.M."/>
            <person name="Ferrer M."/>
        </authorList>
    </citation>
    <scope>NUCLEOTIDE SEQUENCE</scope>
</reference>
<dbReference type="GO" id="GO:0016020">
    <property type="term" value="C:membrane"/>
    <property type="evidence" value="ECO:0007669"/>
    <property type="project" value="UniProtKB-SubCell"/>
</dbReference>
<dbReference type="PANTHER" id="PTHR12778">
    <property type="entry name" value="SOLUTE CARRIER FAMILY 33 ACETYL-COA TRANSPORTER -RELATED"/>
    <property type="match status" value="1"/>
</dbReference>
<proteinExistence type="predicted"/>
<evidence type="ECO:0000256" key="5">
    <source>
        <dbReference type="ARBA" id="ARBA00023136"/>
    </source>
</evidence>